<feature type="region of interest" description="Disordered" evidence="7">
    <location>
        <begin position="62"/>
        <end position="98"/>
    </location>
</feature>
<proteinExistence type="predicted"/>
<feature type="domain" description="HTH myb-type" evidence="11">
    <location>
        <begin position="88"/>
        <end position="144"/>
    </location>
</feature>
<dbReference type="PROSITE" id="PS50090">
    <property type="entry name" value="MYB_LIKE"/>
    <property type="match status" value="1"/>
</dbReference>
<evidence type="ECO:0000313" key="12">
    <source>
        <dbReference type="EMBL" id="KAL0304045.1"/>
    </source>
</evidence>
<accession>A0AAW2KE02</accession>
<keyword evidence="6" id="KW-0862">Zinc</keyword>
<dbReference type="InterPro" id="IPR001005">
    <property type="entry name" value="SANT/Myb"/>
</dbReference>
<dbReference type="GO" id="GO:0009723">
    <property type="term" value="P:response to ethylene"/>
    <property type="evidence" value="ECO:0007669"/>
    <property type="project" value="TreeGrafter"/>
</dbReference>
<dbReference type="SUPFAM" id="SSF46689">
    <property type="entry name" value="Homeodomain-like"/>
    <property type="match status" value="1"/>
</dbReference>
<dbReference type="CDD" id="cd00167">
    <property type="entry name" value="SANT"/>
    <property type="match status" value="1"/>
</dbReference>
<evidence type="ECO:0000256" key="6">
    <source>
        <dbReference type="PROSITE-ProRule" id="PRU00047"/>
    </source>
</evidence>
<keyword evidence="4" id="KW-0804">Transcription</keyword>
<dbReference type="InterPro" id="IPR017930">
    <property type="entry name" value="Myb_dom"/>
</dbReference>
<dbReference type="Gene3D" id="1.10.10.60">
    <property type="entry name" value="Homeodomain-like"/>
    <property type="match status" value="1"/>
</dbReference>
<protein>
    <submittedName>
        <fullName evidence="12">Transcription factor KUA1</fullName>
    </submittedName>
</protein>
<dbReference type="GO" id="GO:0009739">
    <property type="term" value="P:response to gibberellin"/>
    <property type="evidence" value="ECO:0007669"/>
    <property type="project" value="TreeGrafter"/>
</dbReference>
<reference evidence="12" key="1">
    <citation type="submission" date="2020-06" db="EMBL/GenBank/DDBJ databases">
        <authorList>
            <person name="Li T."/>
            <person name="Hu X."/>
            <person name="Zhang T."/>
            <person name="Song X."/>
            <person name="Zhang H."/>
            <person name="Dai N."/>
            <person name="Sheng W."/>
            <person name="Hou X."/>
            <person name="Wei L."/>
        </authorList>
    </citation>
    <scope>NUCLEOTIDE SEQUENCE</scope>
    <source>
        <strain evidence="12">G02</strain>
        <tissue evidence="12">Leaf</tissue>
    </source>
</reference>
<dbReference type="PANTHER" id="PTHR44191">
    <property type="entry name" value="TRANSCRIPTION FACTOR KUA1"/>
    <property type="match status" value="1"/>
</dbReference>
<dbReference type="AlphaFoldDB" id="A0AAW2KE02"/>
<feature type="domain" description="SANT" evidence="10">
    <location>
        <begin position="91"/>
        <end position="144"/>
    </location>
</feature>
<dbReference type="InterPro" id="IPR052245">
    <property type="entry name" value="Plant_Stress_Dev_TF"/>
</dbReference>
<dbReference type="PROSITE" id="PS51294">
    <property type="entry name" value="HTH_MYB"/>
    <property type="match status" value="1"/>
</dbReference>
<feature type="domain" description="CCHC-type" evidence="9">
    <location>
        <begin position="7"/>
        <end position="24"/>
    </location>
</feature>
<evidence type="ECO:0000256" key="2">
    <source>
        <dbReference type="ARBA" id="ARBA00023015"/>
    </source>
</evidence>
<keyword evidence="5" id="KW-0539">Nucleus</keyword>
<evidence type="ECO:0000256" key="4">
    <source>
        <dbReference type="ARBA" id="ARBA00023163"/>
    </source>
</evidence>
<comment type="subcellular location">
    <subcellularLocation>
        <location evidence="1">Nucleus</location>
    </subcellularLocation>
</comment>
<dbReference type="PANTHER" id="PTHR44191:SF4">
    <property type="entry name" value="OS01G0187900 PROTEIN"/>
    <property type="match status" value="1"/>
</dbReference>
<gene>
    <name evidence="12" type="ORF">Sradi_6272600</name>
</gene>
<evidence type="ECO:0000259" key="9">
    <source>
        <dbReference type="PROSITE" id="PS50158"/>
    </source>
</evidence>
<feature type="region of interest" description="Disordered" evidence="7">
    <location>
        <begin position="159"/>
        <end position="226"/>
    </location>
</feature>
<name>A0AAW2KE02_SESRA</name>
<evidence type="ECO:0000259" key="11">
    <source>
        <dbReference type="PROSITE" id="PS51294"/>
    </source>
</evidence>
<dbReference type="GO" id="GO:0003677">
    <property type="term" value="F:DNA binding"/>
    <property type="evidence" value="ECO:0007669"/>
    <property type="project" value="UniProtKB-KW"/>
</dbReference>
<keyword evidence="6" id="KW-0479">Metal-binding</keyword>
<keyword evidence="6" id="KW-0863">Zinc-finger</keyword>
<dbReference type="InterPro" id="IPR009057">
    <property type="entry name" value="Homeodomain-like_sf"/>
</dbReference>
<dbReference type="Pfam" id="PF00249">
    <property type="entry name" value="Myb_DNA-binding"/>
    <property type="match status" value="1"/>
</dbReference>
<evidence type="ECO:0000259" key="10">
    <source>
        <dbReference type="PROSITE" id="PS51293"/>
    </source>
</evidence>
<evidence type="ECO:0000259" key="8">
    <source>
        <dbReference type="PROSITE" id="PS50090"/>
    </source>
</evidence>
<evidence type="ECO:0000256" key="1">
    <source>
        <dbReference type="ARBA" id="ARBA00004123"/>
    </source>
</evidence>
<reference evidence="12" key="2">
    <citation type="journal article" date="2024" name="Plant">
        <title>Genomic evolution and insights into agronomic trait innovations of Sesamum species.</title>
        <authorList>
            <person name="Miao H."/>
            <person name="Wang L."/>
            <person name="Qu L."/>
            <person name="Liu H."/>
            <person name="Sun Y."/>
            <person name="Le M."/>
            <person name="Wang Q."/>
            <person name="Wei S."/>
            <person name="Zheng Y."/>
            <person name="Lin W."/>
            <person name="Duan Y."/>
            <person name="Cao H."/>
            <person name="Xiong S."/>
            <person name="Wang X."/>
            <person name="Wei L."/>
            <person name="Li C."/>
            <person name="Ma Q."/>
            <person name="Ju M."/>
            <person name="Zhao R."/>
            <person name="Li G."/>
            <person name="Mu C."/>
            <person name="Tian Q."/>
            <person name="Mei H."/>
            <person name="Zhang T."/>
            <person name="Gao T."/>
            <person name="Zhang H."/>
        </authorList>
    </citation>
    <scope>NUCLEOTIDE SEQUENCE</scope>
    <source>
        <strain evidence="12">G02</strain>
    </source>
</reference>
<feature type="domain" description="Myb-like" evidence="8">
    <location>
        <begin position="88"/>
        <end position="140"/>
    </location>
</feature>
<feature type="compositionally biased region" description="Polar residues" evidence="7">
    <location>
        <begin position="161"/>
        <end position="179"/>
    </location>
</feature>
<organism evidence="12">
    <name type="scientific">Sesamum radiatum</name>
    <name type="common">Black benniseed</name>
    <dbReference type="NCBI Taxonomy" id="300843"/>
    <lineage>
        <taxon>Eukaryota</taxon>
        <taxon>Viridiplantae</taxon>
        <taxon>Streptophyta</taxon>
        <taxon>Embryophyta</taxon>
        <taxon>Tracheophyta</taxon>
        <taxon>Spermatophyta</taxon>
        <taxon>Magnoliopsida</taxon>
        <taxon>eudicotyledons</taxon>
        <taxon>Gunneridae</taxon>
        <taxon>Pentapetalae</taxon>
        <taxon>asterids</taxon>
        <taxon>lamiids</taxon>
        <taxon>Lamiales</taxon>
        <taxon>Pedaliaceae</taxon>
        <taxon>Sesamum</taxon>
    </lineage>
</organism>
<dbReference type="SMART" id="SM00717">
    <property type="entry name" value="SANT"/>
    <property type="match status" value="1"/>
</dbReference>
<dbReference type="GO" id="GO:0005634">
    <property type="term" value="C:nucleus"/>
    <property type="evidence" value="ECO:0007669"/>
    <property type="project" value="UniProtKB-SubCell"/>
</dbReference>
<comment type="caution">
    <text evidence="12">The sequence shown here is derived from an EMBL/GenBank/DDBJ whole genome shotgun (WGS) entry which is preliminary data.</text>
</comment>
<dbReference type="InterPro" id="IPR017884">
    <property type="entry name" value="SANT_dom"/>
</dbReference>
<evidence type="ECO:0000256" key="3">
    <source>
        <dbReference type="ARBA" id="ARBA00023125"/>
    </source>
</evidence>
<sequence>MPNECGRKCSHCGHNGHNSRTCSKGCTGFKLFGVKIAVSAADNGAGDSSSIRRSKSLGNLQACNPENATGEGSGYLSDGLVNQSSRSHERKKGKPWSEDEHRSFLVGLEKLGKGDWKGIASNYVPSRNSSQVASHAQKYFIRMAATERKRRRASVFDIPLNNHTNRPSQVTLGSQSNRPPEQGPRIAVNTSKNTGELKGQASMVAPGVTSERPPLSPMKRRGLPDSRNVLYTPRVSSFAQGFPAQAVVPTVSWVPVVNFSSQSSNVYLSNVRGGLPTCGTNLVPQPASIAALRQLQPSQAAGAAAPTSHKDELNLNIRNLRL</sequence>
<dbReference type="InterPro" id="IPR006447">
    <property type="entry name" value="Myb_dom_plants"/>
</dbReference>
<evidence type="ECO:0000256" key="7">
    <source>
        <dbReference type="SAM" id="MobiDB-lite"/>
    </source>
</evidence>
<evidence type="ECO:0000256" key="5">
    <source>
        <dbReference type="ARBA" id="ARBA00023242"/>
    </source>
</evidence>
<keyword evidence="3" id="KW-0238">DNA-binding</keyword>
<dbReference type="PROSITE" id="PS50158">
    <property type="entry name" value="ZF_CCHC"/>
    <property type="match status" value="1"/>
</dbReference>
<dbReference type="FunFam" id="1.10.10.60:FF:000009">
    <property type="entry name" value="transcription factor MYB1R1"/>
    <property type="match status" value="1"/>
</dbReference>
<dbReference type="PROSITE" id="PS51293">
    <property type="entry name" value="SANT"/>
    <property type="match status" value="1"/>
</dbReference>
<keyword evidence="2" id="KW-0805">Transcription regulation</keyword>
<dbReference type="GO" id="GO:0008270">
    <property type="term" value="F:zinc ion binding"/>
    <property type="evidence" value="ECO:0007669"/>
    <property type="project" value="UniProtKB-KW"/>
</dbReference>
<dbReference type="InterPro" id="IPR001878">
    <property type="entry name" value="Znf_CCHC"/>
</dbReference>
<dbReference type="EMBL" id="JACGWJ010000029">
    <property type="protein sequence ID" value="KAL0304045.1"/>
    <property type="molecule type" value="Genomic_DNA"/>
</dbReference>
<dbReference type="GO" id="GO:0006355">
    <property type="term" value="P:regulation of DNA-templated transcription"/>
    <property type="evidence" value="ECO:0007669"/>
    <property type="project" value="UniProtKB-ARBA"/>
</dbReference>
<dbReference type="NCBIfam" id="TIGR01557">
    <property type="entry name" value="myb_SHAQKYF"/>
    <property type="match status" value="1"/>
</dbReference>